<organism evidence="1 2">
    <name type="scientific">Gigaspora margarita</name>
    <dbReference type="NCBI Taxonomy" id="4874"/>
    <lineage>
        <taxon>Eukaryota</taxon>
        <taxon>Fungi</taxon>
        <taxon>Fungi incertae sedis</taxon>
        <taxon>Mucoromycota</taxon>
        <taxon>Glomeromycotina</taxon>
        <taxon>Glomeromycetes</taxon>
        <taxon>Diversisporales</taxon>
        <taxon>Gigasporaceae</taxon>
        <taxon>Gigaspora</taxon>
    </lineage>
</organism>
<dbReference type="InterPro" id="IPR024755">
    <property type="entry name" value="cpYpsA"/>
</dbReference>
<evidence type="ECO:0000313" key="1">
    <source>
        <dbReference type="EMBL" id="CAG8458965.1"/>
    </source>
</evidence>
<dbReference type="Proteomes" id="UP000789901">
    <property type="component" value="Unassembled WGS sequence"/>
</dbReference>
<proteinExistence type="predicted"/>
<reference evidence="1 2" key="1">
    <citation type="submission" date="2021-06" db="EMBL/GenBank/DDBJ databases">
        <authorList>
            <person name="Kallberg Y."/>
            <person name="Tangrot J."/>
            <person name="Rosling A."/>
        </authorList>
    </citation>
    <scope>NUCLEOTIDE SEQUENCE [LARGE SCALE GENOMIC DNA]</scope>
    <source>
        <strain evidence="1 2">120-4 pot B 10/14</strain>
    </source>
</reference>
<dbReference type="Pfam" id="PF12694">
    <property type="entry name" value="cpYpsA"/>
    <property type="match status" value="2"/>
</dbReference>
<dbReference type="Gene3D" id="3.40.50.450">
    <property type="match status" value="2"/>
</dbReference>
<keyword evidence="2" id="KW-1185">Reference proteome</keyword>
<name>A0ABM8VVU9_GIGMA</name>
<sequence>MEVVFALRSGGQSGADHRALDAFLDYIKKNYLKIKRHKHEEAVVYVKFNNGVVWKLTGWCPKGKEADDSIINSKYSLKETETLDPKERTELNVCDANATLIILLLTSEPGLDEDNIEQMLYWIKKNKIKHLNVAGLRESNSLEIQNQTYKFMYSLFEKIANKNMKAKL</sequence>
<dbReference type="EMBL" id="CAJVQB010000023">
    <property type="protein sequence ID" value="CAG8458965.1"/>
    <property type="molecule type" value="Genomic_DNA"/>
</dbReference>
<comment type="caution">
    <text evidence="1">The sequence shown here is derived from an EMBL/GenBank/DDBJ whole genome shotgun (WGS) entry which is preliminary data.</text>
</comment>
<gene>
    <name evidence="1" type="ORF">GMARGA_LOCUS207</name>
</gene>
<accession>A0ABM8VVU9</accession>
<evidence type="ECO:0000313" key="2">
    <source>
        <dbReference type="Proteomes" id="UP000789901"/>
    </source>
</evidence>
<protein>
    <submittedName>
        <fullName evidence="1">29060_t:CDS:1</fullName>
    </submittedName>
</protein>